<protein>
    <submittedName>
        <fullName evidence="5">HIT family protein</fullName>
    </submittedName>
</protein>
<dbReference type="AlphaFoldDB" id="A0A2T8HFX4"/>
<dbReference type="PRINTS" id="PR00332">
    <property type="entry name" value="HISTRIAD"/>
</dbReference>
<comment type="caution">
    <text evidence="5">The sequence shown here is derived from an EMBL/GenBank/DDBJ whole genome shotgun (WGS) entry which is preliminary data.</text>
</comment>
<dbReference type="PANTHER" id="PTHR46648">
    <property type="entry name" value="HIT FAMILY PROTEIN 1"/>
    <property type="match status" value="1"/>
</dbReference>
<dbReference type="InterPro" id="IPR036265">
    <property type="entry name" value="HIT-like_sf"/>
</dbReference>
<feature type="short sequence motif" description="Histidine triad motif" evidence="2 3">
    <location>
        <begin position="91"/>
        <end position="95"/>
    </location>
</feature>
<dbReference type="PANTHER" id="PTHR46648:SF1">
    <property type="entry name" value="ADENOSINE 5'-MONOPHOSPHORAMIDASE HNT1"/>
    <property type="match status" value="1"/>
</dbReference>
<evidence type="ECO:0000256" key="2">
    <source>
        <dbReference type="PIRSR" id="PIRSR601310-3"/>
    </source>
</evidence>
<dbReference type="OrthoDB" id="9784774at2"/>
<dbReference type="Gene3D" id="3.30.428.10">
    <property type="entry name" value="HIT-like"/>
    <property type="match status" value="1"/>
</dbReference>
<dbReference type="Proteomes" id="UP000245627">
    <property type="component" value="Unassembled WGS sequence"/>
</dbReference>
<name>A0A2T8HFX4_9SPHI</name>
<reference evidence="5 6" key="1">
    <citation type="submission" date="2018-04" db="EMBL/GenBank/DDBJ databases">
        <title>Sphingobacterium cortibacter sp. nov.</title>
        <authorList>
            <person name="Li Y."/>
        </authorList>
    </citation>
    <scope>NUCLEOTIDE SEQUENCE [LARGE SCALE GENOMIC DNA]</scope>
    <source>
        <strain evidence="5 6">2c-3</strain>
    </source>
</reference>
<dbReference type="InterPro" id="IPR011146">
    <property type="entry name" value="HIT-like"/>
</dbReference>
<dbReference type="GO" id="GO:0009117">
    <property type="term" value="P:nucleotide metabolic process"/>
    <property type="evidence" value="ECO:0007669"/>
    <property type="project" value="TreeGrafter"/>
</dbReference>
<proteinExistence type="predicted"/>
<dbReference type="Pfam" id="PF01230">
    <property type="entry name" value="HIT"/>
    <property type="match status" value="1"/>
</dbReference>
<dbReference type="GO" id="GO:0003824">
    <property type="term" value="F:catalytic activity"/>
    <property type="evidence" value="ECO:0007669"/>
    <property type="project" value="InterPro"/>
</dbReference>
<dbReference type="PROSITE" id="PS51084">
    <property type="entry name" value="HIT_2"/>
    <property type="match status" value="1"/>
</dbReference>
<evidence type="ECO:0000313" key="6">
    <source>
        <dbReference type="Proteomes" id="UP000245627"/>
    </source>
</evidence>
<dbReference type="SUPFAM" id="SSF54197">
    <property type="entry name" value="HIT-like"/>
    <property type="match status" value="1"/>
</dbReference>
<dbReference type="InterPro" id="IPR001310">
    <property type="entry name" value="Histidine_triad_HIT"/>
</dbReference>
<keyword evidence="6" id="KW-1185">Reference proteome</keyword>
<evidence type="ECO:0000313" key="5">
    <source>
        <dbReference type="EMBL" id="PVH24348.1"/>
    </source>
</evidence>
<accession>A0A2T8HFX4</accession>
<evidence type="ECO:0000256" key="1">
    <source>
        <dbReference type="PIRSR" id="PIRSR601310-1"/>
    </source>
</evidence>
<gene>
    <name evidence="5" type="ORF">DC487_14800</name>
</gene>
<dbReference type="RefSeq" id="WP_116776746.1">
    <property type="nucleotide sequence ID" value="NZ_QDKG01000006.1"/>
</dbReference>
<feature type="domain" description="HIT" evidence="4">
    <location>
        <begin position="4"/>
        <end position="107"/>
    </location>
</feature>
<evidence type="ECO:0000259" key="4">
    <source>
        <dbReference type="PROSITE" id="PS51084"/>
    </source>
</evidence>
<feature type="active site" description="Tele-AMP-histidine intermediate" evidence="1">
    <location>
        <position position="93"/>
    </location>
</feature>
<dbReference type="EMBL" id="QDKG01000006">
    <property type="protein sequence ID" value="PVH24348.1"/>
    <property type="molecule type" value="Genomic_DNA"/>
</dbReference>
<organism evidence="5 6">
    <name type="scientific">Sphingobacterium corticibacter</name>
    <dbReference type="NCBI Taxonomy" id="2171749"/>
    <lineage>
        <taxon>Bacteria</taxon>
        <taxon>Pseudomonadati</taxon>
        <taxon>Bacteroidota</taxon>
        <taxon>Sphingobacteriia</taxon>
        <taxon>Sphingobacteriales</taxon>
        <taxon>Sphingobacteriaceae</taxon>
        <taxon>Sphingobacterium</taxon>
    </lineage>
</organism>
<evidence type="ECO:0000256" key="3">
    <source>
        <dbReference type="PROSITE-ProRule" id="PRU00464"/>
    </source>
</evidence>
<sequence>MSTIFSKIVSGEIPAYKVAESNDFLAFLDVRPIAKGHVLVIPKEETDYIFDIGDDAYMGMWMFAKIVAQGIKKAIPCERVGVAVVGLEVAHAHIHLVPINAISDLNFEKPKLEFSEEDMLTISEEIRESISKVTHG</sequence>